<protein>
    <submittedName>
        <fullName evidence="2">Uncharacterized protein</fullName>
    </submittedName>
</protein>
<evidence type="ECO:0000313" key="3">
    <source>
        <dbReference type="Proteomes" id="UP000241462"/>
    </source>
</evidence>
<accession>A0A2T3A2R5</accession>
<feature type="region of interest" description="Disordered" evidence="1">
    <location>
        <begin position="20"/>
        <end position="49"/>
    </location>
</feature>
<reference evidence="2 3" key="1">
    <citation type="journal article" date="2018" name="Mycol. Prog.">
        <title>Coniella lustricola, a new species from submerged detritus.</title>
        <authorList>
            <person name="Raudabaugh D.B."/>
            <person name="Iturriaga T."/>
            <person name="Carver A."/>
            <person name="Mondo S."/>
            <person name="Pangilinan J."/>
            <person name="Lipzen A."/>
            <person name="He G."/>
            <person name="Amirebrahimi M."/>
            <person name="Grigoriev I.V."/>
            <person name="Miller A.N."/>
        </authorList>
    </citation>
    <scope>NUCLEOTIDE SEQUENCE [LARGE SCALE GENOMIC DNA]</scope>
    <source>
        <strain evidence="2 3">B22-T-1</strain>
    </source>
</reference>
<dbReference type="InParanoid" id="A0A2T3A2R5"/>
<organism evidence="2 3">
    <name type="scientific">Coniella lustricola</name>
    <dbReference type="NCBI Taxonomy" id="2025994"/>
    <lineage>
        <taxon>Eukaryota</taxon>
        <taxon>Fungi</taxon>
        <taxon>Dikarya</taxon>
        <taxon>Ascomycota</taxon>
        <taxon>Pezizomycotina</taxon>
        <taxon>Sordariomycetes</taxon>
        <taxon>Sordariomycetidae</taxon>
        <taxon>Diaporthales</taxon>
        <taxon>Schizoparmaceae</taxon>
        <taxon>Coniella</taxon>
    </lineage>
</organism>
<dbReference type="Proteomes" id="UP000241462">
    <property type="component" value="Unassembled WGS sequence"/>
</dbReference>
<evidence type="ECO:0000313" key="2">
    <source>
        <dbReference type="EMBL" id="PSR81783.1"/>
    </source>
</evidence>
<keyword evidence="3" id="KW-1185">Reference proteome</keyword>
<evidence type="ECO:0000256" key="1">
    <source>
        <dbReference type="SAM" id="MobiDB-lite"/>
    </source>
</evidence>
<name>A0A2T3A2R5_9PEZI</name>
<gene>
    <name evidence="2" type="ORF">BD289DRAFT_31813</name>
</gene>
<sequence length="156" mass="17073">MEHELACRKRTKITVDTDGVPEVSGERKRQVARPAAWQTGDQSGEIDSPVTRSLPALAATPYNGAGDCPQLPTTAYVRHAPFVWRTISSDPLATARSFRADINNRSVLRALSNNNNSCLRLQQTQEADDNRDTNSTNRVWLHPLACAAAIITPAAH</sequence>
<proteinExistence type="predicted"/>
<dbReference type="AlphaFoldDB" id="A0A2T3A2R5"/>
<dbReference type="EMBL" id="KZ678494">
    <property type="protein sequence ID" value="PSR81783.1"/>
    <property type="molecule type" value="Genomic_DNA"/>
</dbReference>